<dbReference type="InterPro" id="IPR012337">
    <property type="entry name" value="RNaseH-like_sf"/>
</dbReference>
<dbReference type="CDD" id="cd09276">
    <property type="entry name" value="Rnase_HI_RT_non_LTR"/>
    <property type="match status" value="1"/>
</dbReference>
<dbReference type="Proteomes" id="UP000660729">
    <property type="component" value="Unassembled WGS sequence"/>
</dbReference>
<sequence>MILTSLYRNPLAYVCEDGKWYILLVLLSFPFSFSTQTANPFDRHTAPPATINNIRTFEMASHGTTTASNPLSAPPFGDQVVYTDGSFDNSAAGCAFVFKDRTTEMWYGFAASFGFEASSKTAELMGIKHALLYAKDNWIGRVTELEIRTDCRFAVGDIQHCWNHGVARGWNHHLVTIEICDLIDELRNAASPLMVSIQAIRGHSGIRGNDLADELAVTTRRTSIF</sequence>
<dbReference type="GO" id="GO:0003676">
    <property type="term" value="F:nucleic acid binding"/>
    <property type="evidence" value="ECO:0007669"/>
    <property type="project" value="InterPro"/>
</dbReference>
<dbReference type="InterPro" id="IPR036397">
    <property type="entry name" value="RNaseH_sf"/>
</dbReference>
<dbReference type="OrthoDB" id="2755380at2759"/>
<dbReference type="Gene3D" id="3.30.420.10">
    <property type="entry name" value="Ribonuclease H-like superfamily/Ribonuclease H"/>
    <property type="match status" value="1"/>
</dbReference>
<feature type="domain" description="RNase H type-1" evidence="1">
    <location>
        <begin position="75"/>
        <end position="221"/>
    </location>
</feature>
<evidence type="ECO:0000313" key="2">
    <source>
        <dbReference type="EMBL" id="KAF7192129.1"/>
    </source>
</evidence>
<dbReference type="PANTHER" id="PTHR47723">
    <property type="entry name" value="OS05G0353850 PROTEIN"/>
    <property type="match status" value="1"/>
</dbReference>
<dbReference type="PANTHER" id="PTHR47723:SF19">
    <property type="entry name" value="POLYNUCLEOTIDYL TRANSFERASE, RIBONUCLEASE H-LIKE SUPERFAMILY PROTEIN"/>
    <property type="match status" value="1"/>
</dbReference>
<reference evidence="2" key="1">
    <citation type="submission" date="2020-04" db="EMBL/GenBank/DDBJ databases">
        <title>Draft genome resource of the tomato pathogen Pseudocercospora fuligena.</title>
        <authorList>
            <person name="Zaccaron A."/>
        </authorList>
    </citation>
    <scope>NUCLEOTIDE SEQUENCE</scope>
    <source>
        <strain evidence="2">PF001</strain>
    </source>
</reference>
<dbReference type="GO" id="GO:0004523">
    <property type="term" value="F:RNA-DNA hybrid ribonuclease activity"/>
    <property type="evidence" value="ECO:0007669"/>
    <property type="project" value="InterPro"/>
</dbReference>
<name>A0A8H6RIJ0_9PEZI</name>
<protein>
    <submittedName>
        <fullName evidence="2">Ribonuclease H</fullName>
    </submittedName>
</protein>
<dbReference type="AlphaFoldDB" id="A0A8H6RIJ0"/>
<organism evidence="2 3">
    <name type="scientific">Pseudocercospora fuligena</name>
    <dbReference type="NCBI Taxonomy" id="685502"/>
    <lineage>
        <taxon>Eukaryota</taxon>
        <taxon>Fungi</taxon>
        <taxon>Dikarya</taxon>
        <taxon>Ascomycota</taxon>
        <taxon>Pezizomycotina</taxon>
        <taxon>Dothideomycetes</taxon>
        <taxon>Dothideomycetidae</taxon>
        <taxon>Mycosphaerellales</taxon>
        <taxon>Mycosphaerellaceae</taxon>
        <taxon>Pseudocercospora</taxon>
    </lineage>
</organism>
<dbReference type="PROSITE" id="PS50879">
    <property type="entry name" value="RNASE_H_1"/>
    <property type="match status" value="1"/>
</dbReference>
<dbReference type="EMBL" id="JABCIY010000150">
    <property type="protein sequence ID" value="KAF7192129.1"/>
    <property type="molecule type" value="Genomic_DNA"/>
</dbReference>
<gene>
    <name evidence="2" type="ORF">HII31_06515</name>
</gene>
<dbReference type="Pfam" id="PF00075">
    <property type="entry name" value="RNase_H"/>
    <property type="match status" value="1"/>
</dbReference>
<keyword evidence="3" id="KW-1185">Reference proteome</keyword>
<dbReference type="SUPFAM" id="SSF53098">
    <property type="entry name" value="Ribonuclease H-like"/>
    <property type="match status" value="1"/>
</dbReference>
<accession>A0A8H6RIJ0</accession>
<dbReference type="InterPro" id="IPR002156">
    <property type="entry name" value="RNaseH_domain"/>
</dbReference>
<evidence type="ECO:0000313" key="3">
    <source>
        <dbReference type="Proteomes" id="UP000660729"/>
    </source>
</evidence>
<comment type="caution">
    <text evidence="2">The sequence shown here is derived from an EMBL/GenBank/DDBJ whole genome shotgun (WGS) entry which is preliminary data.</text>
</comment>
<proteinExistence type="predicted"/>
<evidence type="ECO:0000259" key="1">
    <source>
        <dbReference type="PROSITE" id="PS50879"/>
    </source>
</evidence>
<dbReference type="InterPro" id="IPR053151">
    <property type="entry name" value="RNase_H-like"/>
</dbReference>